<evidence type="ECO:0000256" key="4">
    <source>
        <dbReference type="ARBA" id="ARBA00022842"/>
    </source>
</evidence>
<evidence type="ECO:0000313" key="8">
    <source>
        <dbReference type="Proteomes" id="UP000032360"/>
    </source>
</evidence>
<dbReference type="InterPro" id="IPR002716">
    <property type="entry name" value="PIN_dom"/>
</dbReference>
<dbReference type="GO" id="GO:0046872">
    <property type="term" value="F:metal ion binding"/>
    <property type="evidence" value="ECO:0007669"/>
    <property type="project" value="UniProtKB-KW"/>
</dbReference>
<evidence type="ECO:0000256" key="2">
    <source>
        <dbReference type="ARBA" id="ARBA00022723"/>
    </source>
</evidence>
<evidence type="ECO:0000259" key="5">
    <source>
        <dbReference type="Pfam" id="PF13470"/>
    </source>
</evidence>
<dbReference type="InterPro" id="IPR058652">
    <property type="entry name" value="VapC50_C"/>
</dbReference>
<reference evidence="7 8" key="1">
    <citation type="submission" date="2015-01" db="EMBL/GenBank/DDBJ databases">
        <title>Draft genome of the acidophilic iron oxidizer Acidithrix ferrooxidans strain Py-F3.</title>
        <authorList>
            <person name="Poehlein A."/>
            <person name="Eisen S."/>
            <person name="Schloemann M."/>
            <person name="Johnson B.D."/>
            <person name="Daniel R."/>
            <person name="Muehling M."/>
        </authorList>
    </citation>
    <scope>NUCLEOTIDE SEQUENCE [LARGE SCALE GENOMIC DNA]</scope>
    <source>
        <strain evidence="7 8">Py-F3</strain>
    </source>
</reference>
<evidence type="ECO:0000256" key="3">
    <source>
        <dbReference type="ARBA" id="ARBA00022801"/>
    </source>
</evidence>
<feature type="domain" description="PIN" evidence="5">
    <location>
        <begin position="25"/>
        <end position="131"/>
    </location>
</feature>
<keyword evidence="1" id="KW-0540">Nuclease</keyword>
<feature type="domain" description="VapC50 C-terminal" evidence="6">
    <location>
        <begin position="149"/>
        <end position="201"/>
    </location>
</feature>
<sequence length="205" mass="23137">MRSGKSVKDGLNLIIKHKAMTRYSAVLDACVIVPIALADTLLRVAESGLYRPLWSSRIIAEAMDAILMIYPEMNGEKIFGRFQDMNRTFDDACVEGRQDLELIIKLPDDDDRHVVSTAICGRADVIVTFNLKDYPYDVLEAFNLEVIHPDYFLLNQLDLAPKNIVEVIREQASHARHPKLDPVDLLARLAKAGVPHFAQEVLRLI</sequence>
<organism evidence="7 8">
    <name type="scientific">Acidithrix ferrooxidans</name>
    <dbReference type="NCBI Taxonomy" id="1280514"/>
    <lineage>
        <taxon>Bacteria</taxon>
        <taxon>Bacillati</taxon>
        <taxon>Actinomycetota</taxon>
        <taxon>Acidimicrobiia</taxon>
        <taxon>Acidimicrobiales</taxon>
        <taxon>Acidimicrobiaceae</taxon>
        <taxon>Acidithrix</taxon>
    </lineage>
</organism>
<dbReference type="Pfam" id="PF26343">
    <property type="entry name" value="VapC50_C"/>
    <property type="match status" value="1"/>
</dbReference>
<keyword evidence="3" id="KW-0378">Hydrolase</keyword>
<evidence type="ECO:0000259" key="6">
    <source>
        <dbReference type="Pfam" id="PF26343"/>
    </source>
</evidence>
<dbReference type="GO" id="GO:0016787">
    <property type="term" value="F:hydrolase activity"/>
    <property type="evidence" value="ECO:0007669"/>
    <property type="project" value="UniProtKB-KW"/>
</dbReference>
<keyword evidence="8" id="KW-1185">Reference proteome</keyword>
<evidence type="ECO:0000313" key="7">
    <source>
        <dbReference type="EMBL" id="KJF17282.1"/>
    </source>
</evidence>
<comment type="caution">
    <text evidence="7">The sequence shown here is derived from an EMBL/GenBank/DDBJ whole genome shotgun (WGS) entry which is preliminary data.</text>
</comment>
<protein>
    <submittedName>
        <fullName evidence="7">Uncharacterized protein</fullName>
    </submittedName>
</protein>
<evidence type="ECO:0000256" key="1">
    <source>
        <dbReference type="ARBA" id="ARBA00022722"/>
    </source>
</evidence>
<keyword evidence="4" id="KW-0460">Magnesium</keyword>
<dbReference type="STRING" id="1280514.AXFE_18650"/>
<dbReference type="Proteomes" id="UP000032360">
    <property type="component" value="Unassembled WGS sequence"/>
</dbReference>
<name>A0A0D8HHL6_9ACTN</name>
<accession>A0A0D8HHL6</accession>
<proteinExistence type="predicted"/>
<gene>
    <name evidence="7" type="ORF">AXFE_18650</name>
</gene>
<keyword evidence="2" id="KW-0479">Metal-binding</keyword>
<dbReference type="Pfam" id="PF13470">
    <property type="entry name" value="PIN_3"/>
    <property type="match status" value="1"/>
</dbReference>
<dbReference type="GO" id="GO:0004518">
    <property type="term" value="F:nuclease activity"/>
    <property type="evidence" value="ECO:0007669"/>
    <property type="project" value="UniProtKB-KW"/>
</dbReference>
<dbReference type="AlphaFoldDB" id="A0A0D8HHL6"/>
<dbReference type="EMBL" id="JXYS01000058">
    <property type="protein sequence ID" value="KJF17282.1"/>
    <property type="molecule type" value="Genomic_DNA"/>
</dbReference>